<dbReference type="Proteomes" id="UP001307889">
    <property type="component" value="Chromosome 1"/>
</dbReference>
<gene>
    <name evidence="2" type="ORF">NTJ_01261</name>
</gene>
<name>A0ABN7ACA0_9HEMI</name>
<proteinExistence type="predicted"/>
<reference evidence="2 3" key="1">
    <citation type="submission" date="2023-09" db="EMBL/GenBank/DDBJ databases">
        <title>Nesidiocoris tenuis whole genome shotgun sequence.</title>
        <authorList>
            <person name="Shibata T."/>
            <person name="Shimoda M."/>
            <person name="Kobayashi T."/>
            <person name="Uehara T."/>
        </authorList>
    </citation>
    <scope>NUCLEOTIDE SEQUENCE [LARGE SCALE GENOMIC DNA]</scope>
    <source>
        <strain evidence="2 3">Japan</strain>
    </source>
</reference>
<sequence>MRMIPFMASKTRKWTRVSIPWSKLNDCRKMTATFSSGMRGKPRKKPANEKPSPRSGNFSLAASLEKWSLAWEIDRNGPGKPLPKQLT</sequence>
<accession>A0ABN7ACA0</accession>
<protein>
    <submittedName>
        <fullName evidence="2">Uncharacterized protein</fullName>
    </submittedName>
</protein>
<keyword evidence="3" id="KW-1185">Reference proteome</keyword>
<evidence type="ECO:0000256" key="1">
    <source>
        <dbReference type="SAM" id="MobiDB-lite"/>
    </source>
</evidence>
<organism evidence="2 3">
    <name type="scientific">Nesidiocoris tenuis</name>
    <dbReference type="NCBI Taxonomy" id="355587"/>
    <lineage>
        <taxon>Eukaryota</taxon>
        <taxon>Metazoa</taxon>
        <taxon>Ecdysozoa</taxon>
        <taxon>Arthropoda</taxon>
        <taxon>Hexapoda</taxon>
        <taxon>Insecta</taxon>
        <taxon>Pterygota</taxon>
        <taxon>Neoptera</taxon>
        <taxon>Paraneoptera</taxon>
        <taxon>Hemiptera</taxon>
        <taxon>Heteroptera</taxon>
        <taxon>Panheteroptera</taxon>
        <taxon>Cimicomorpha</taxon>
        <taxon>Miridae</taxon>
        <taxon>Dicyphina</taxon>
        <taxon>Nesidiocoris</taxon>
    </lineage>
</organism>
<feature type="region of interest" description="Disordered" evidence="1">
    <location>
        <begin position="32"/>
        <end position="57"/>
    </location>
</feature>
<dbReference type="EMBL" id="AP028909">
    <property type="protein sequence ID" value="BES88455.1"/>
    <property type="molecule type" value="Genomic_DNA"/>
</dbReference>
<evidence type="ECO:0000313" key="3">
    <source>
        <dbReference type="Proteomes" id="UP001307889"/>
    </source>
</evidence>
<evidence type="ECO:0000313" key="2">
    <source>
        <dbReference type="EMBL" id="BES88455.1"/>
    </source>
</evidence>